<evidence type="ECO:0000313" key="3">
    <source>
        <dbReference type="EMBL" id="PSW27189.1"/>
    </source>
</evidence>
<reference evidence="3 4" key="1">
    <citation type="submission" date="2018-01" db="EMBL/GenBank/DDBJ databases">
        <title>Whole genome sequencing of Histamine producing bacteria.</title>
        <authorList>
            <person name="Butler K."/>
        </authorList>
    </citation>
    <scope>NUCLEOTIDE SEQUENCE [LARGE SCALE GENOMIC DNA]</scope>
    <source>
        <strain evidence="3 4">DSM 24669</strain>
    </source>
</reference>
<organism evidence="3 4">
    <name type="scientific">Photobacterium swingsii</name>
    <dbReference type="NCBI Taxonomy" id="680026"/>
    <lineage>
        <taxon>Bacteria</taxon>
        <taxon>Pseudomonadati</taxon>
        <taxon>Pseudomonadota</taxon>
        <taxon>Gammaproteobacteria</taxon>
        <taxon>Vibrionales</taxon>
        <taxon>Vibrionaceae</taxon>
        <taxon>Photobacterium</taxon>
    </lineage>
</organism>
<dbReference type="PROSITE" id="PS51257">
    <property type="entry name" value="PROKAR_LIPOPROTEIN"/>
    <property type="match status" value="1"/>
</dbReference>
<feature type="signal peptide" evidence="1">
    <location>
        <begin position="1"/>
        <end position="20"/>
    </location>
</feature>
<evidence type="ECO:0000259" key="2">
    <source>
        <dbReference type="Pfam" id="PF04187"/>
    </source>
</evidence>
<dbReference type="InterPro" id="IPR007314">
    <property type="entry name" value="Cofac_haem-bd_dom"/>
</dbReference>
<feature type="chain" id="PRO_5015610677" description="Haem-binding uptake Tiki superfamily ChaN domain-containing protein" evidence="1">
    <location>
        <begin position="21"/>
        <end position="333"/>
    </location>
</feature>
<dbReference type="InterPro" id="IPR016773">
    <property type="entry name" value="Fe3_uptake_reg_CjrA_prd"/>
</dbReference>
<dbReference type="STRING" id="680026.AB733_16255"/>
<dbReference type="RefSeq" id="WP_084711836.1">
    <property type="nucleotide sequence ID" value="NZ_AP024852.1"/>
</dbReference>
<dbReference type="OrthoDB" id="1680202at2"/>
<sequence>MKQWLSLGCISLLVGCSAQSSSSPSSIKAAPSAVTASTLAPTFYDYTIRSPEGEVLSIATLASQIQDADIVLVGEWHGHPAAHLLQAQLLAALYSQNTSLALSMEQFTRDKQAIVNDYLADKIGEASLKEEANAWPNYISDYRPLVEFAKANNLDVIASNAPKPIVRCIGKYGENYLDRLPKNERTWVADSLTLTEDAYQDKFINSMHHGDEAQTKRQFAAQTAWDDTMAESMVNYLASHPNTQILHTAGRFHVEEGLGTASRILSRNPNLKVVMVTPVSSDTTLNPKAPDYQVEMQPLPKQYMSKEKMIAAMTKIHGRNKSLQCYESQPKEQ</sequence>
<dbReference type="SUPFAM" id="SSF159501">
    <property type="entry name" value="EreA/ChaN-like"/>
    <property type="match status" value="1"/>
</dbReference>
<gene>
    <name evidence="3" type="ORF">C9I94_00600</name>
</gene>
<dbReference type="Gene3D" id="3.40.50.11550">
    <property type="match status" value="1"/>
</dbReference>
<keyword evidence="4" id="KW-1185">Reference proteome</keyword>
<protein>
    <recommendedName>
        <fullName evidence="2">Haem-binding uptake Tiki superfamily ChaN domain-containing protein</fullName>
    </recommendedName>
</protein>
<proteinExistence type="predicted"/>
<name>A0A2T3PDB4_9GAMM</name>
<keyword evidence="1" id="KW-0732">Signal</keyword>
<accession>A0A2T3PDB4</accession>
<evidence type="ECO:0000313" key="4">
    <source>
        <dbReference type="Proteomes" id="UP000240481"/>
    </source>
</evidence>
<feature type="domain" description="Haem-binding uptake Tiki superfamily ChaN" evidence="2">
    <location>
        <begin position="62"/>
        <end position="264"/>
    </location>
</feature>
<evidence type="ECO:0000256" key="1">
    <source>
        <dbReference type="SAM" id="SignalP"/>
    </source>
</evidence>
<dbReference type="Pfam" id="PF04187">
    <property type="entry name" value="Cofac_haem_bdg"/>
    <property type="match status" value="1"/>
</dbReference>
<dbReference type="PIRSF" id="PIRSF020419">
    <property type="entry name" value="Fe_uptake_reg_CjrA_prd"/>
    <property type="match status" value="1"/>
</dbReference>
<dbReference type="CDD" id="cd14727">
    <property type="entry name" value="ChanN-like"/>
    <property type="match status" value="1"/>
</dbReference>
<dbReference type="EMBL" id="PYLZ01000001">
    <property type="protein sequence ID" value="PSW27189.1"/>
    <property type="molecule type" value="Genomic_DNA"/>
</dbReference>
<comment type="caution">
    <text evidence="3">The sequence shown here is derived from an EMBL/GenBank/DDBJ whole genome shotgun (WGS) entry which is preliminary data.</text>
</comment>
<dbReference type="AlphaFoldDB" id="A0A2T3PDB4"/>
<dbReference type="Proteomes" id="UP000240481">
    <property type="component" value="Unassembled WGS sequence"/>
</dbReference>